<sequence>MGAHDHHDMGHTVAGWTGTAVAVFGTTATGLALIAGSTAGLIAGTALTALGSLAAWLLHLAGWGKPSGPRPPHARNWRHRDTAARTGHPACLGCRLAGRTPAAPTPVPAPAPRVTDLPGAPADRPAPTGGPAPTPSAVAG</sequence>
<accession>A0ABP9EKN7</accession>
<dbReference type="Proteomes" id="UP001501752">
    <property type="component" value="Unassembled WGS sequence"/>
</dbReference>
<keyword evidence="4" id="KW-1185">Reference proteome</keyword>
<gene>
    <name evidence="3" type="ORF">GCM10023235_70690</name>
</gene>
<feature type="transmembrane region" description="Helical" evidence="2">
    <location>
        <begin position="12"/>
        <end position="35"/>
    </location>
</feature>
<evidence type="ECO:0000256" key="2">
    <source>
        <dbReference type="SAM" id="Phobius"/>
    </source>
</evidence>
<keyword evidence="2" id="KW-1133">Transmembrane helix</keyword>
<evidence type="ECO:0000256" key="1">
    <source>
        <dbReference type="SAM" id="MobiDB-lite"/>
    </source>
</evidence>
<name>A0ABP9EKN7_9ACTN</name>
<dbReference type="EMBL" id="BAABIS010000001">
    <property type="protein sequence ID" value="GAA4880260.1"/>
    <property type="molecule type" value="Genomic_DNA"/>
</dbReference>
<feature type="compositionally biased region" description="Low complexity" evidence="1">
    <location>
        <begin position="112"/>
        <end position="127"/>
    </location>
</feature>
<evidence type="ECO:0000313" key="3">
    <source>
        <dbReference type="EMBL" id="GAA4880260.1"/>
    </source>
</evidence>
<comment type="caution">
    <text evidence="3">The sequence shown here is derived from an EMBL/GenBank/DDBJ whole genome shotgun (WGS) entry which is preliminary data.</text>
</comment>
<proteinExistence type="predicted"/>
<reference evidence="4" key="1">
    <citation type="journal article" date="2019" name="Int. J. Syst. Evol. Microbiol.">
        <title>The Global Catalogue of Microorganisms (GCM) 10K type strain sequencing project: providing services to taxonomists for standard genome sequencing and annotation.</title>
        <authorList>
            <consortium name="The Broad Institute Genomics Platform"/>
            <consortium name="The Broad Institute Genome Sequencing Center for Infectious Disease"/>
            <person name="Wu L."/>
            <person name="Ma J."/>
        </authorList>
    </citation>
    <scope>NUCLEOTIDE SEQUENCE [LARGE SCALE GENOMIC DNA]</scope>
    <source>
        <strain evidence="4">JCM 13006</strain>
    </source>
</reference>
<organism evidence="3 4">
    <name type="scientific">Kitasatospora terrestris</name>
    <dbReference type="NCBI Taxonomy" id="258051"/>
    <lineage>
        <taxon>Bacteria</taxon>
        <taxon>Bacillati</taxon>
        <taxon>Actinomycetota</taxon>
        <taxon>Actinomycetes</taxon>
        <taxon>Kitasatosporales</taxon>
        <taxon>Streptomycetaceae</taxon>
        <taxon>Kitasatospora</taxon>
    </lineage>
</organism>
<evidence type="ECO:0000313" key="4">
    <source>
        <dbReference type="Proteomes" id="UP001501752"/>
    </source>
</evidence>
<feature type="transmembrane region" description="Helical" evidence="2">
    <location>
        <begin position="41"/>
        <end position="61"/>
    </location>
</feature>
<keyword evidence="2" id="KW-0812">Transmembrane</keyword>
<feature type="region of interest" description="Disordered" evidence="1">
    <location>
        <begin position="97"/>
        <end position="140"/>
    </location>
</feature>
<dbReference type="RefSeq" id="WP_345700990.1">
    <property type="nucleotide sequence ID" value="NZ_BAABIS010000001.1"/>
</dbReference>
<dbReference type="NCBIfam" id="NF041681">
    <property type="entry name" value="HGxxPAAW"/>
    <property type="match status" value="1"/>
</dbReference>
<keyword evidence="2" id="KW-0472">Membrane</keyword>
<protein>
    <submittedName>
        <fullName evidence="3">Uncharacterized protein</fullName>
    </submittedName>
</protein>